<keyword evidence="10" id="KW-1185">Reference proteome</keyword>
<dbReference type="GO" id="GO:0055085">
    <property type="term" value="P:transmembrane transport"/>
    <property type="evidence" value="ECO:0007669"/>
    <property type="project" value="InterPro"/>
</dbReference>
<evidence type="ECO:0000256" key="1">
    <source>
        <dbReference type="ARBA" id="ARBA00004651"/>
    </source>
</evidence>
<evidence type="ECO:0000313" key="10">
    <source>
        <dbReference type="Proteomes" id="UP000244900"/>
    </source>
</evidence>
<evidence type="ECO:0000256" key="5">
    <source>
        <dbReference type="ARBA" id="ARBA00022989"/>
    </source>
</evidence>
<dbReference type="PROSITE" id="PS50928">
    <property type="entry name" value="ABC_TM1"/>
    <property type="match status" value="1"/>
</dbReference>
<evidence type="ECO:0000259" key="8">
    <source>
        <dbReference type="PROSITE" id="PS50928"/>
    </source>
</evidence>
<feature type="transmembrane region" description="Helical" evidence="7">
    <location>
        <begin position="51"/>
        <end position="71"/>
    </location>
</feature>
<evidence type="ECO:0000256" key="4">
    <source>
        <dbReference type="ARBA" id="ARBA00022692"/>
    </source>
</evidence>
<evidence type="ECO:0000256" key="6">
    <source>
        <dbReference type="ARBA" id="ARBA00023136"/>
    </source>
</evidence>
<comment type="subcellular location">
    <subcellularLocation>
        <location evidence="1 7">Cell membrane</location>
        <topology evidence="1 7">Multi-pass membrane protein</topology>
    </subcellularLocation>
</comment>
<accession>A0A2S1SYY5</accession>
<organism evidence="9 10">
    <name type="scientific">Streptomyces tirandamycinicus</name>
    <dbReference type="NCBI Taxonomy" id="2174846"/>
    <lineage>
        <taxon>Bacteria</taxon>
        <taxon>Bacillati</taxon>
        <taxon>Actinomycetota</taxon>
        <taxon>Actinomycetes</taxon>
        <taxon>Kitasatosporales</taxon>
        <taxon>Streptomycetaceae</taxon>
        <taxon>Streptomyces</taxon>
    </lineage>
</organism>
<protein>
    <submittedName>
        <fullName evidence="9">ABC transporter permease</fullName>
    </submittedName>
</protein>
<dbReference type="Proteomes" id="UP000244900">
    <property type="component" value="Chromosome"/>
</dbReference>
<dbReference type="GO" id="GO:0005886">
    <property type="term" value="C:plasma membrane"/>
    <property type="evidence" value="ECO:0007669"/>
    <property type="project" value="UniProtKB-SubCell"/>
</dbReference>
<evidence type="ECO:0000256" key="2">
    <source>
        <dbReference type="ARBA" id="ARBA00022448"/>
    </source>
</evidence>
<dbReference type="InterPro" id="IPR035906">
    <property type="entry name" value="MetI-like_sf"/>
</dbReference>
<keyword evidence="3" id="KW-1003">Cell membrane</keyword>
<name>A0A2S1SYY5_9ACTN</name>
<feature type="transmembrane region" description="Helical" evidence="7">
    <location>
        <begin position="268"/>
        <end position="290"/>
    </location>
</feature>
<dbReference type="PANTHER" id="PTHR30151">
    <property type="entry name" value="ALKANE SULFONATE ABC TRANSPORTER-RELATED, MEMBRANE SUBUNIT"/>
    <property type="match status" value="1"/>
</dbReference>
<keyword evidence="4 7" id="KW-0812">Transmembrane</keyword>
<evidence type="ECO:0000256" key="3">
    <source>
        <dbReference type="ARBA" id="ARBA00022475"/>
    </source>
</evidence>
<feature type="transmembrane region" description="Helical" evidence="7">
    <location>
        <begin position="140"/>
        <end position="160"/>
    </location>
</feature>
<feature type="transmembrane region" description="Helical" evidence="7">
    <location>
        <begin position="109"/>
        <end position="128"/>
    </location>
</feature>
<dbReference type="SUPFAM" id="SSF161098">
    <property type="entry name" value="MetI-like"/>
    <property type="match status" value="1"/>
</dbReference>
<evidence type="ECO:0000313" key="9">
    <source>
        <dbReference type="EMBL" id="AWI31630.1"/>
    </source>
</evidence>
<keyword evidence="2 7" id="KW-0813">Transport</keyword>
<keyword evidence="5 7" id="KW-1133">Transmembrane helix</keyword>
<proteinExistence type="inferred from homology"/>
<keyword evidence="6 7" id="KW-0472">Membrane</keyword>
<comment type="similarity">
    <text evidence="7">Belongs to the binding-protein-dependent transport system permease family.</text>
</comment>
<dbReference type="Gene3D" id="1.10.3720.10">
    <property type="entry name" value="MetI-like"/>
    <property type="match status" value="1"/>
</dbReference>
<dbReference type="KEGG" id="stir:DDW44_24745"/>
<dbReference type="FunFam" id="1.10.3720.10:FF:000100">
    <property type="entry name" value="Sulfate ABC transporter permease"/>
    <property type="match status" value="1"/>
</dbReference>
<sequence length="304" mass="31693">MASTEARAGVAKAGGSPAGPDDLAGLEAGLDALDAVEVRRTPVREVLLKKAVPPIVAVALVLAVWQILVSARVTTEDKLPAPSAVWAGVSDMWLQGTLFDVIWTSVSRGLFGFLLALAIGTPLGLLVARVAFVRAAIGPILSGLQSLPSVAWVPPAVIWLGLNDSMMYAVILLGAVPSIANGLVSGVTQVPPLFLRAGRTLGATGLKGTWHIVMPAALPGYLGGLKQGWAFSWRSLMAAEIIASSPDLGLGLGQLLENGRNNIDMPGVFLAIVLILIVGVAVDLLVFSPLERWVLRSRGLLVKS</sequence>
<reference evidence="9 10" key="1">
    <citation type="submission" date="2018-05" db="EMBL/GenBank/DDBJ databases">
        <title>Complete genome sequence of sponge-derived Streptomyces sp. HNM0039.</title>
        <authorList>
            <person name="Huang X."/>
            <person name="Zhou S."/>
        </authorList>
    </citation>
    <scope>NUCLEOTIDE SEQUENCE [LARGE SCALE GENOMIC DNA]</scope>
    <source>
        <strain evidence="9 10">HNM0039</strain>
    </source>
</reference>
<gene>
    <name evidence="9" type="ORF">DDW44_24745</name>
</gene>
<dbReference type="EMBL" id="CP029188">
    <property type="protein sequence ID" value="AWI31630.1"/>
    <property type="molecule type" value="Genomic_DNA"/>
</dbReference>
<dbReference type="CDD" id="cd06261">
    <property type="entry name" value="TM_PBP2"/>
    <property type="match status" value="1"/>
</dbReference>
<dbReference type="PANTHER" id="PTHR30151:SF40">
    <property type="entry name" value="TRANSPORT SYSTEM INTEGRAL MEMBRANE PROTEIN"/>
    <property type="match status" value="1"/>
</dbReference>
<dbReference type="InterPro" id="IPR000515">
    <property type="entry name" value="MetI-like"/>
</dbReference>
<feature type="domain" description="ABC transmembrane type-1" evidence="8">
    <location>
        <begin position="102"/>
        <end position="286"/>
    </location>
</feature>
<feature type="transmembrane region" description="Helical" evidence="7">
    <location>
        <begin position="166"/>
        <end position="187"/>
    </location>
</feature>
<evidence type="ECO:0000256" key="7">
    <source>
        <dbReference type="RuleBase" id="RU363032"/>
    </source>
</evidence>
<dbReference type="OrthoDB" id="9796361at2"/>
<dbReference type="AlphaFoldDB" id="A0A2S1SYY5"/>
<dbReference type="RefSeq" id="WP_017944702.1">
    <property type="nucleotide sequence ID" value="NZ_CP029188.1"/>
</dbReference>
<dbReference type="Pfam" id="PF00528">
    <property type="entry name" value="BPD_transp_1"/>
    <property type="match status" value="1"/>
</dbReference>